<dbReference type="PANTHER" id="PTHR36440:SF1">
    <property type="entry name" value="PUTATIVE (AFU_ORTHOLOGUE AFUA_8G07350)-RELATED"/>
    <property type="match status" value="1"/>
</dbReference>
<dbReference type="SUPFAM" id="SSF51182">
    <property type="entry name" value="RmlC-like cupins"/>
    <property type="match status" value="1"/>
</dbReference>
<dbReference type="InterPro" id="IPR011051">
    <property type="entry name" value="RmlC_Cupin_sf"/>
</dbReference>
<evidence type="ECO:0000259" key="1">
    <source>
        <dbReference type="Pfam" id="PF07883"/>
    </source>
</evidence>
<protein>
    <submittedName>
        <fullName evidence="2">Cupin domain-containing protein</fullName>
    </submittedName>
</protein>
<dbReference type="RefSeq" id="WP_129783394.1">
    <property type="nucleotide sequence ID" value="NZ_RZHH01000002.1"/>
</dbReference>
<evidence type="ECO:0000313" key="2">
    <source>
        <dbReference type="EMBL" id="RYJ12900.1"/>
    </source>
</evidence>
<dbReference type="InterPro" id="IPR014710">
    <property type="entry name" value="RmlC-like_jellyroll"/>
</dbReference>
<proteinExistence type="predicted"/>
<dbReference type="InterPro" id="IPR013096">
    <property type="entry name" value="Cupin_2"/>
</dbReference>
<comment type="caution">
    <text evidence="2">The sequence shown here is derived from an EMBL/GenBank/DDBJ whole genome shotgun (WGS) entry which is preliminary data.</text>
</comment>
<dbReference type="Gene3D" id="2.60.120.10">
    <property type="entry name" value="Jelly Rolls"/>
    <property type="match status" value="1"/>
</dbReference>
<dbReference type="Proteomes" id="UP000294028">
    <property type="component" value="Unassembled WGS sequence"/>
</dbReference>
<accession>A0A482T5I7</accession>
<sequence length="165" mass="17880">MSEEPTAEPFVKAADEGDTYHALGGLAVLKATADETDGSFNLVERRGDENRVVTPLHVHRSDDELWYVLDGEMELFIDGELLSAEPGDTAFAPQNVPHALRIAADGTRYLVLRTPGNKSLFGAVGTSVDEVTVPTDGPDDAERDRLDTFVENSDVEILGPPPFDL</sequence>
<feature type="domain" description="Cupin type-2" evidence="1">
    <location>
        <begin position="53"/>
        <end position="106"/>
    </location>
</feature>
<organism evidence="2 3">
    <name type="scientific">Halogeometricum borinquense</name>
    <dbReference type="NCBI Taxonomy" id="60847"/>
    <lineage>
        <taxon>Archaea</taxon>
        <taxon>Methanobacteriati</taxon>
        <taxon>Methanobacteriota</taxon>
        <taxon>Stenosarchaea group</taxon>
        <taxon>Halobacteria</taxon>
        <taxon>Halobacteriales</taxon>
        <taxon>Haloferacaceae</taxon>
        <taxon>Halogeometricum</taxon>
    </lineage>
</organism>
<reference evidence="2 3" key="1">
    <citation type="submission" date="2018-12" db="EMBL/GenBank/DDBJ databases">
        <title>Genome analysis provides insights into bioremediation potentialities of Halogeometricum borinquense strain N11.</title>
        <authorList>
            <person name="Najjari A."/>
            <person name="Youssef N."/>
            <person name="Fhoula I."/>
            <person name="Ben Dhia O."/>
            <person name="Mahjoubi M."/>
            <person name="Ouzari H.I."/>
            <person name="Cherif A."/>
        </authorList>
    </citation>
    <scope>NUCLEOTIDE SEQUENCE [LARGE SCALE GENOMIC DNA]</scope>
    <source>
        <strain evidence="2 3">N11</strain>
    </source>
</reference>
<dbReference type="EMBL" id="RZHH01000002">
    <property type="protein sequence ID" value="RYJ12900.1"/>
    <property type="molecule type" value="Genomic_DNA"/>
</dbReference>
<dbReference type="InterPro" id="IPR053146">
    <property type="entry name" value="QDO-like"/>
</dbReference>
<gene>
    <name evidence="2" type="ORF">ELS19_02235</name>
</gene>
<dbReference type="PANTHER" id="PTHR36440">
    <property type="entry name" value="PUTATIVE (AFU_ORTHOLOGUE AFUA_8G07350)-RELATED"/>
    <property type="match status" value="1"/>
</dbReference>
<evidence type="ECO:0000313" key="3">
    <source>
        <dbReference type="Proteomes" id="UP000294028"/>
    </source>
</evidence>
<dbReference type="AlphaFoldDB" id="A0A482T5I7"/>
<dbReference type="Pfam" id="PF07883">
    <property type="entry name" value="Cupin_2"/>
    <property type="match status" value="1"/>
</dbReference>
<name>A0A482T5I7_9EURY</name>